<name>A0A0N9PW02_9VIRU</name>
<dbReference type="EMBL" id="KT428292">
    <property type="protein sequence ID" value="ALH06737.1"/>
    <property type="molecule type" value="Genomic_DNA"/>
</dbReference>
<reference evidence="1" key="1">
    <citation type="journal article" date="2015" name="Genome Announc.">
        <title>Complete Genome Sequence of a New Member of the Marseilleviridae Recovered from the Brackish Submarine Spring in the Cassis Port-Miou Calanque, France.</title>
        <authorList>
            <person name="Doutre G."/>
            <person name="Arfib B."/>
            <person name="Rochette P."/>
            <person name="Claverie J.M."/>
            <person name="Bonin P."/>
            <person name="Abergel C."/>
        </authorList>
    </citation>
    <scope>NUCLEOTIDE SEQUENCE [LARGE SCALE GENOMIC DNA]</scope>
    <source>
        <strain evidence="1">1</strain>
    </source>
</reference>
<evidence type="ECO:0000313" key="1">
    <source>
        <dbReference type="EMBL" id="ALH06737.1"/>
    </source>
</evidence>
<gene>
    <name evidence="1" type="ORF">PMV_039</name>
</gene>
<proteinExistence type="predicted"/>
<organism evidence="1 2">
    <name type="scientific">Port-miou virus</name>
    <dbReference type="NCBI Taxonomy" id="1733873"/>
    <lineage>
        <taxon>Viruses</taxon>
        <taxon>Varidnaviria</taxon>
        <taxon>Bamfordvirae</taxon>
        <taxon>Nucleocytoviricota</taxon>
        <taxon>Megaviricetes</taxon>
        <taxon>Pimascovirales</taxon>
        <taxon>Pimascovirales incertae sedis</taxon>
        <taxon>Marseilleviridae</taxon>
        <taxon>Losannavirus</taxon>
        <taxon>Losannavirus lausannense</taxon>
        <taxon>Lausannevirus</taxon>
    </lineage>
</organism>
<evidence type="ECO:0000313" key="2">
    <source>
        <dbReference type="Proteomes" id="UP000319438"/>
    </source>
</evidence>
<dbReference type="Proteomes" id="UP000319438">
    <property type="component" value="Segment"/>
</dbReference>
<protein>
    <submittedName>
        <fullName evidence="1">Uncharacterized protein</fullName>
    </submittedName>
</protein>
<sequence length="174" mass="19802">METLITACFGTSASLAITGFALCTWRTKRHNKRILGASNARLFEVDPNGARTVYALKGSEVSRVKSLGFQGKIHKKNILSIETLLKRPIYSSQRGTIQVKESTEPISLSAERKRLQRTTQKLWKGTSQTMKGITKNKAPTHLITLWPFVIWDRDLLCTPVWVSLSWMFLFNKNY</sequence>
<accession>A0A0N9PW02</accession>